<keyword evidence="12" id="KW-1185">Reference proteome</keyword>
<dbReference type="Proteomes" id="UP000278627">
    <property type="component" value="Unassembled WGS sequence"/>
</dbReference>
<name>A0A0N4TDC2_BRUPA</name>
<sequence>MNSRISENENFHEISKQIPYCILVKCNLTSDTFQYRFICLPYCRCEHSSMTEMMHRNFHFEIDGVLFYHASVHYLKGQSPLVGWLKPWMIPEILSVPVPAKLMNGNEIVAGGSQKFIETYNQKHKHVSMIGKTPESVSS</sequence>
<reference evidence="13" key="1">
    <citation type="submission" date="2017-02" db="UniProtKB">
        <authorList>
            <consortium name="WormBaseParasite"/>
        </authorList>
    </citation>
    <scope>IDENTIFICATION</scope>
</reference>
<comment type="function">
    <text evidence="1">Functions as an U snRNP-specific nuclear import adapter. Involved in the trimethylguanosine (m3G)-cap-dependent nuclear import of U snRNPs. Binds specifically to the terminal m3G-cap U snRNAs.</text>
</comment>
<dbReference type="Gene3D" id="3.30.470.30">
    <property type="entry name" value="DNA ligase/mRNA capping enzyme"/>
    <property type="match status" value="1"/>
</dbReference>
<comment type="subcellular location">
    <subcellularLocation>
        <location evidence="3">Cytoplasm</location>
    </subcellularLocation>
    <subcellularLocation>
        <location evidence="2">Nucleus</location>
    </subcellularLocation>
</comment>
<dbReference type="STRING" id="6280.A0A0N4TDC2"/>
<evidence type="ECO:0000256" key="7">
    <source>
        <dbReference type="ARBA" id="ARBA00022490"/>
    </source>
</evidence>
<evidence type="ECO:0000313" key="12">
    <source>
        <dbReference type="Proteomes" id="UP000278627"/>
    </source>
</evidence>
<evidence type="ECO:0000259" key="10">
    <source>
        <dbReference type="Pfam" id="PF21974"/>
    </source>
</evidence>
<proteinExistence type="inferred from homology"/>
<evidence type="ECO:0000256" key="4">
    <source>
        <dbReference type="ARBA" id="ARBA00007540"/>
    </source>
</evidence>
<accession>A0A0N4TDC2</accession>
<dbReference type="GO" id="GO:0005737">
    <property type="term" value="C:cytoplasm"/>
    <property type="evidence" value="ECO:0007669"/>
    <property type="project" value="UniProtKB-SubCell"/>
</dbReference>
<evidence type="ECO:0000256" key="5">
    <source>
        <dbReference type="ARBA" id="ARBA00016034"/>
    </source>
</evidence>
<dbReference type="GO" id="GO:0005634">
    <property type="term" value="C:nucleus"/>
    <property type="evidence" value="ECO:0007669"/>
    <property type="project" value="UniProtKB-SubCell"/>
</dbReference>
<evidence type="ECO:0000256" key="1">
    <source>
        <dbReference type="ARBA" id="ARBA00003975"/>
    </source>
</evidence>
<dbReference type="GO" id="GO:0003723">
    <property type="term" value="F:RNA binding"/>
    <property type="evidence" value="ECO:0007669"/>
    <property type="project" value="UniProtKB-KW"/>
</dbReference>
<keyword evidence="8" id="KW-0694">RNA-binding</keyword>
<evidence type="ECO:0000256" key="6">
    <source>
        <dbReference type="ARBA" id="ARBA00022448"/>
    </source>
</evidence>
<protein>
    <recommendedName>
        <fullName evidence="5">Snurportin-1</fullName>
    </recommendedName>
</protein>
<evidence type="ECO:0000313" key="11">
    <source>
        <dbReference type="EMBL" id="VDN87358.1"/>
    </source>
</evidence>
<keyword evidence="9" id="KW-0539">Nucleus</keyword>
<keyword evidence="7" id="KW-0963">Cytoplasm</keyword>
<evidence type="ECO:0000256" key="8">
    <source>
        <dbReference type="ARBA" id="ARBA00022884"/>
    </source>
</evidence>
<dbReference type="Pfam" id="PF21974">
    <property type="entry name" value="SPN1_m3Gcap_bd"/>
    <property type="match status" value="1"/>
</dbReference>
<keyword evidence="6" id="KW-0813">Transport</keyword>
<evidence type="ECO:0000256" key="3">
    <source>
        <dbReference type="ARBA" id="ARBA00004496"/>
    </source>
</evidence>
<feature type="domain" description="Snurportin-1 m3G cap-binding" evidence="10">
    <location>
        <begin position="29"/>
        <end position="87"/>
    </location>
</feature>
<dbReference type="PANTHER" id="PTHR13403:SF6">
    <property type="entry name" value="SNURPORTIN-1"/>
    <property type="match status" value="1"/>
</dbReference>
<dbReference type="PANTHER" id="PTHR13403">
    <property type="entry name" value="SNURPORTIN1 RNUT1 PROTEIN RNA, U TRANSPORTER 1"/>
    <property type="match status" value="1"/>
</dbReference>
<evidence type="ECO:0000313" key="13">
    <source>
        <dbReference type="WBParaSite" id="BPAG_0000621001-mRNA-1"/>
    </source>
</evidence>
<comment type="similarity">
    <text evidence="4">Belongs to the snurportin family.</text>
</comment>
<dbReference type="InterPro" id="IPR047857">
    <property type="entry name" value="Snurportin1_C"/>
</dbReference>
<organism evidence="13">
    <name type="scientific">Brugia pahangi</name>
    <name type="common">Filarial nematode worm</name>
    <dbReference type="NCBI Taxonomy" id="6280"/>
    <lineage>
        <taxon>Eukaryota</taxon>
        <taxon>Metazoa</taxon>
        <taxon>Ecdysozoa</taxon>
        <taxon>Nematoda</taxon>
        <taxon>Chromadorea</taxon>
        <taxon>Rhabditida</taxon>
        <taxon>Spirurina</taxon>
        <taxon>Spiruromorpha</taxon>
        <taxon>Filarioidea</taxon>
        <taxon>Onchocercidae</taxon>
        <taxon>Brugia</taxon>
    </lineage>
</organism>
<reference evidence="11 12" key="2">
    <citation type="submission" date="2018-11" db="EMBL/GenBank/DDBJ databases">
        <authorList>
            <consortium name="Pathogen Informatics"/>
        </authorList>
    </citation>
    <scope>NUCLEOTIDE SEQUENCE [LARGE SCALE GENOMIC DNA]</scope>
</reference>
<dbReference type="EMBL" id="UZAD01005286">
    <property type="protein sequence ID" value="VDN87358.1"/>
    <property type="molecule type" value="Genomic_DNA"/>
</dbReference>
<dbReference type="InterPro" id="IPR017336">
    <property type="entry name" value="Snurportin-1"/>
</dbReference>
<evidence type="ECO:0000256" key="9">
    <source>
        <dbReference type="ARBA" id="ARBA00023242"/>
    </source>
</evidence>
<gene>
    <name evidence="11" type="ORF">BPAG_LOCUS6172</name>
</gene>
<dbReference type="AlphaFoldDB" id="A0A0N4TDC2"/>
<dbReference type="WBParaSite" id="BPAG_0000621001-mRNA-1">
    <property type="protein sequence ID" value="BPAG_0000621001-mRNA-1"/>
    <property type="gene ID" value="BPAG_0000621001"/>
</dbReference>
<dbReference type="GO" id="GO:0061015">
    <property type="term" value="P:snRNA import into nucleus"/>
    <property type="evidence" value="ECO:0007669"/>
    <property type="project" value="InterPro"/>
</dbReference>
<evidence type="ECO:0000256" key="2">
    <source>
        <dbReference type="ARBA" id="ARBA00004123"/>
    </source>
</evidence>